<dbReference type="Proteomes" id="UP000609879">
    <property type="component" value="Unassembled WGS sequence"/>
</dbReference>
<name>A0ABQ3YFA4_9ACTN</name>
<evidence type="ECO:0000313" key="4">
    <source>
        <dbReference type="Proteomes" id="UP000609879"/>
    </source>
</evidence>
<sequence>MPNLPSRAYASLRDMRKTFSRLAPVRTVAGQVLAVVGRFLARADNWLISVIFGNDRAAAASPDRAESASDMANHPSNAASSAAGTFGEAVMRMSRARKAVLLGVVVLAVGLTGRAAAQSTPDEPDTRPAAAPATSQPAAPATSKPAPPKSTTKPSIQAPPKGKPAKGNPNGKNISYAGGPAGSRTMTGTKGIALTFDDGPDPATTPQLLKMLAQQHVKATFCLVGKNAARHPELVRQIVAGGHTLCNHTWDHSLKIGKDPEAKIRTDLMRTNNAILRAAPNAKVKYFRAPGGNFTPRLVSVANKLHMTSIYWKLDPRDWDHKKGESSAAHRARLISTIEKHARPGAIILSHDYAQPDTIAAYRTLLPYLRKRFQLVALP</sequence>
<evidence type="ECO:0000313" key="3">
    <source>
        <dbReference type="EMBL" id="GID78649.1"/>
    </source>
</evidence>
<protein>
    <recommendedName>
        <fullName evidence="2">NodB homology domain-containing protein</fullName>
    </recommendedName>
</protein>
<gene>
    <name evidence="3" type="ORF">Ade02nite_72900</name>
</gene>
<reference evidence="3 4" key="1">
    <citation type="submission" date="2021-01" db="EMBL/GenBank/DDBJ databases">
        <title>Whole genome shotgun sequence of Actinoplanes deccanensis NBRC 13994.</title>
        <authorList>
            <person name="Komaki H."/>
            <person name="Tamura T."/>
        </authorList>
    </citation>
    <scope>NUCLEOTIDE SEQUENCE [LARGE SCALE GENOMIC DNA]</scope>
    <source>
        <strain evidence="3 4">NBRC 13994</strain>
    </source>
</reference>
<feature type="region of interest" description="Disordered" evidence="1">
    <location>
        <begin position="115"/>
        <end position="191"/>
    </location>
</feature>
<dbReference type="InterPro" id="IPR050248">
    <property type="entry name" value="Polysacc_deacetylase_ArnD"/>
</dbReference>
<dbReference type="InterPro" id="IPR002509">
    <property type="entry name" value="NODB_dom"/>
</dbReference>
<feature type="domain" description="NodB homology" evidence="2">
    <location>
        <begin position="190"/>
        <end position="379"/>
    </location>
</feature>
<dbReference type="PANTHER" id="PTHR10587">
    <property type="entry name" value="GLYCOSYL TRANSFERASE-RELATED"/>
    <property type="match status" value="1"/>
</dbReference>
<evidence type="ECO:0000259" key="2">
    <source>
        <dbReference type="PROSITE" id="PS51677"/>
    </source>
</evidence>
<accession>A0ABQ3YFA4</accession>
<dbReference type="Pfam" id="PF01522">
    <property type="entry name" value="Polysacc_deac_1"/>
    <property type="match status" value="1"/>
</dbReference>
<evidence type="ECO:0000256" key="1">
    <source>
        <dbReference type="SAM" id="MobiDB-lite"/>
    </source>
</evidence>
<dbReference type="CDD" id="cd10917">
    <property type="entry name" value="CE4_NodB_like_6s_7s"/>
    <property type="match status" value="1"/>
</dbReference>
<proteinExistence type="predicted"/>
<feature type="compositionally biased region" description="Low complexity" evidence="1">
    <location>
        <begin position="128"/>
        <end position="173"/>
    </location>
</feature>
<dbReference type="PROSITE" id="PS51677">
    <property type="entry name" value="NODB"/>
    <property type="match status" value="1"/>
</dbReference>
<dbReference type="EMBL" id="BOMI01000148">
    <property type="protein sequence ID" value="GID78649.1"/>
    <property type="molecule type" value="Genomic_DNA"/>
</dbReference>
<dbReference type="Gene3D" id="3.20.20.370">
    <property type="entry name" value="Glycoside hydrolase/deacetylase"/>
    <property type="match status" value="1"/>
</dbReference>
<keyword evidence="4" id="KW-1185">Reference proteome</keyword>
<dbReference type="SUPFAM" id="SSF88713">
    <property type="entry name" value="Glycoside hydrolase/deacetylase"/>
    <property type="match status" value="1"/>
</dbReference>
<dbReference type="PANTHER" id="PTHR10587:SF137">
    <property type="entry name" value="4-DEOXY-4-FORMAMIDO-L-ARABINOSE-PHOSPHOUNDECAPRENOL DEFORMYLASE ARND-RELATED"/>
    <property type="match status" value="1"/>
</dbReference>
<organism evidence="3 4">
    <name type="scientific">Paractinoplanes deccanensis</name>
    <dbReference type="NCBI Taxonomy" id="113561"/>
    <lineage>
        <taxon>Bacteria</taxon>
        <taxon>Bacillati</taxon>
        <taxon>Actinomycetota</taxon>
        <taxon>Actinomycetes</taxon>
        <taxon>Micromonosporales</taxon>
        <taxon>Micromonosporaceae</taxon>
        <taxon>Paractinoplanes</taxon>
    </lineage>
</organism>
<dbReference type="InterPro" id="IPR011330">
    <property type="entry name" value="Glyco_hydro/deAcase_b/a-brl"/>
</dbReference>
<comment type="caution">
    <text evidence="3">The sequence shown here is derived from an EMBL/GenBank/DDBJ whole genome shotgun (WGS) entry which is preliminary data.</text>
</comment>